<dbReference type="InterPro" id="IPR002110">
    <property type="entry name" value="Ankyrin_rpt"/>
</dbReference>
<feature type="repeat" description="ANK" evidence="4">
    <location>
        <begin position="66"/>
        <end position="94"/>
    </location>
</feature>
<dbReference type="SUPFAM" id="SSF158235">
    <property type="entry name" value="SOCS box-like"/>
    <property type="match status" value="1"/>
</dbReference>
<gene>
    <name evidence="6" type="primary">asb6</name>
</gene>
<dbReference type="UniPathway" id="UPA00143"/>
<dbReference type="Pfam" id="PF12796">
    <property type="entry name" value="Ank_2"/>
    <property type="match status" value="1"/>
</dbReference>
<keyword evidence="2" id="KW-0677">Repeat</keyword>
<feature type="repeat" description="ANK" evidence="4">
    <location>
        <begin position="130"/>
        <end position="163"/>
    </location>
</feature>
<dbReference type="GeneID" id="115398175"/>
<keyword evidence="7" id="KW-1185">Reference proteome</keyword>
<reference evidence="6" key="3">
    <citation type="submission" date="2025-09" db="UniProtKB">
        <authorList>
            <consortium name="Ensembl"/>
        </authorList>
    </citation>
    <scope>IDENTIFICATION</scope>
</reference>
<comment type="pathway">
    <text evidence="1">Protein modification; protein ubiquitination.</text>
</comment>
<evidence type="ECO:0000256" key="1">
    <source>
        <dbReference type="ARBA" id="ARBA00004906"/>
    </source>
</evidence>
<dbReference type="Gene3D" id="1.10.750.20">
    <property type="entry name" value="SOCS box"/>
    <property type="match status" value="1"/>
</dbReference>
<evidence type="ECO:0000256" key="2">
    <source>
        <dbReference type="ARBA" id="ARBA00022737"/>
    </source>
</evidence>
<proteinExistence type="predicted"/>
<feature type="domain" description="SOCS box" evidence="5">
    <location>
        <begin position="367"/>
        <end position="416"/>
    </location>
</feature>
<sequence length="432" mass="48436">MPFLHGFRRIIYEYQPLVDAIMCVFGLDEGDERREAEDESSMCSALVRLLERESQSEVFKEGINYALFKMAERGKLDAVRILLRYGADLNFEDPVSYYNPLHIAILRNRPNVVTLLVEHGADIEKRDRIHESSPLDLASEESERLPCLLTLLDLGANVNSRDRHGKTPLLHALASSDGVTVHNTDNIRLLLERGADVKAATEDGETVESSLVFLVKEALQASEDDAAQIGNFCLKTTRLLLAHGVDPSCCLNDCEPSLTLTSLEHFDLLFPLAVLLIQSGASLVCSSNGDPCWSAYRTIMQRLQTALRSCPDQSRAAELVEQAEELLDLVRVNVPALHLSLQLELPLPARDSHPYAQAVLDLHGRVLQREASPPALACLCRAFIRRRLHPRPLEDGVKALPLPDRLKEYLLSDHMYTPRPGWDRFKPHQNAY</sequence>
<dbReference type="SUPFAM" id="SSF48403">
    <property type="entry name" value="Ankyrin repeat"/>
    <property type="match status" value="1"/>
</dbReference>
<name>A0A672JMG6_SALFA</name>
<dbReference type="InterPro" id="IPR001496">
    <property type="entry name" value="SOCS_box"/>
</dbReference>
<dbReference type="Pfam" id="PF07525">
    <property type="entry name" value="SOCS_box"/>
    <property type="match status" value="1"/>
</dbReference>
<dbReference type="GO" id="GO:0016567">
    <property type="term" value="P:protein ubiquitination"/>
    <property type="evidence" value="ECO:0007669"/>
    <property type="project" value="UniProtKB-UniPathway"/>
</dbReference>
<dbReference type="PROSITE" id="PS50088">
    <property type="entry name" value="ANK_REPEAT"/>
    <property type="match status" value="4"/>
</dbReference>
<dbReference type="Gene3D" id="1.25.40.20">
    <property type="entry name" value="Ankyrin repeat-containing domain"/>
    <property type="match status" value="1"/>
</dbReference>
<dbReference type="PANTHER" id="PTHR24201:SF16">
    <property type="entry name" value="ANKYRIN-1-LIKE-RELATED"/>
    <property type="match status" value="1"/>
</dbReference>
<dbReference type="GO" id="GO:0035556">
    <property type="term" value="P:intracellular signal transduction"/>
    <property type="evidence" value="ECO:0007669"/>
    <property type="project" value="InterPro"/>
</dbReference>
<dbReference type="RefSeq" id="XP_029960696.1">
    <property type="nucleotide sequence ID" value="XM_030104836.1"/>
</dbReference>
<dbReference type="PROSITE" id="PS50297">
    <property type="entry name" value="ANK_REP_REGION"/>
    <property type="match status" value="1"/>
</dbReference>
<dbReference type="RefSeq" id="XP_029960698.1">
    <property type="nucleotide sequence ID" value="XM_030104838.1"/>
</dbReference>
<reference evidence="6" key="2">
    <citation type="submission" date="2025-08" db="UniProtKB">
        <authorList>
            <consortium name="Ensembl"/>
        </authorList>
    </citation>
    <scope>IDENTIFICATION</scope>
</reference>
<dbReference type="InterPro" id="IPR036036">
    <property type="entry name" value="SOCS_box-like_dom_sf"/>
</dbReference>
<evidence type="ECO:0000256" key="4">
    <source>
        <dbReference type="PROSITE-ProRule" id="PRU00023"/>
    </source>
</evidence>
<accession>A0A672JMG6</accession>
<protein>
    <recommendedName>
        <fullName evidence="5">SOCS box domain-containing protein</fullName>
    </recommendedName>
</protein>
<organism evidence="6 7">
    <name type="scientific">Salarias fasciatus</name>
    <name type="common">Jewelled blenny</name>
    <name type="synonym">Blennius fasciatus</name>
    <dbReference type="NCBI Taxonomy" id="181472"/>
    <lineage>
        <taxon>Eukaryota</taxon>
        <taxon>Metazoa</taxon>
        <taxon>Chordata</taxon>
        <taxon>Craniata</taxon>
        <taxon>Vertebrata</taxon>
        <taxon>Euteleostomi</taxon>
        <taxon>Actinopterygii</taxon>
        <taxon>Neopterygii</taxon>
        <taxon>Teleostei</taxon>
        <taxon>Neoteleostei</taxon>
        <taxon>Acanthomorphata</taxon>
        <taxon>Ovalentaria</taxon>
        <taxon>Blenniimorphae</taxon>
        <taxon>Blenniiformes</taxon>
        <taxon>Blennioidei</taxon>
        <taxon>Blenniidae</taxon>
        <taxon>Salariinae</taxon>
        <taxon>Salarias</taxon>
    </lineage>
</organism>
<dbReference type="InterPro" id="IPR036770">
    <property type="entry name" value="Ankyrin_rpt-contain_sf"/>
</dbReference>
<dbReference type="Ensembl" id="ENSSFAT00005055834.1">
    <property type="protein sequence ID" value="ENSSFAP00005054155.1"/>
    <property type="gene ID" value="ENSSFAG00005025802.1"/>
</dbReference>
<dbReference type="OrthoDB" id="194358at2759"/>
<keyword evidence="3 4" id="KW-0040">ANK repeat</keyword>
<dbReference type="OMA" id="HLCRVHI"/>
<dbReference type="SMART" id="SM00248">
    <property type="entry name" value="ANK"/>
    <property type="match status" value="4"/>
</dbReference>
<dbReference type="Proteomes" id="UP000472267">
    <property type="component" value="Chromosome 12"/>
</dbReference>
<feature type="repeat" description="ANK" evidence="4">
    <location>
        <begin position="164"/>
        <end position="202"/>
    </location>
</feature>
<feature type="repeat" description="ANK" evidence="4">
    <location>
        <begin position="96"/>
        <end position="128"/>
    </location>
</feature>
<dbReference type="PANTHER" id="PTHR24201">
    <property type="entry name" value="ANK_REP_REGION DOMAIN-CONTAINING PROTEIN"/>
    <property type="match status" value="1"/>
</dbReference>
<dbReference type="AlphaFoldDB" id="A0A672JMG6"/>
<evidence type="ECO:0000259" key="5">
    <source>
        <dbReference type="PROSITE" id="PS50225"/>
    </source>
</evidence>
<dbReference type="CTD" id="140459"/>
<evidence type="ECO:0000313" key="6">
    <source>
        <dbReference type="Ensembl" id="ENSSFAP00005054155.1"/>
    </source>
</evidence>
<dbReference type="RefSeq" id="XP_029960697.1">
    <property type="nucleotide sequence ID" value="XM_030104837.1"/>
</dbReference>
<dbReference type="InterPro" id="IPR050776">
    <property type="entry name" value="Ank_Repeat/CDKN_Inhibitor"/>
</dbReference>
<dbReference type="InParanoid" id="A0A672JMG6"/>
<reference evidence="6" key="1">
    <citation type="submission" date="2019-06" db="EMBL/GenBank/DDBJ databases">
        <authorList>
            <consortium name="Wellcome Sanger Institute Data Sharing"/>
        </authorList>
    </citation>
    <scope>NUCLEOTIDE SEQUENCE [LARGE SCALE GENOMIC DNA]</scope>
</reference>
<dbReference type="PROSITE" id="PS50225">
    <property type="entry name" value="SOCS"/>
    <property type="match status" value="1"/>
</dbReference>
<evidence type="ECO:0000313" key="7">
    <source>
        <dbReference type="Proteomes" id="UP000472267"/>
    </source>
</evidence>
<dbReference type="SMART" id="SM00969">
    <property type="entry name" value="SOCS_box"/>
    <property type="match status" value="1"/>
</dbReference>
<dbReference type="GO" id="GO:0005634">
    <property type="term" value="C:nucleus"/>
    <property type="evidence" value="ECO:0007669"/>
    <property type="project" value="TreeGrafter"/>
</dbReference>
<evidence type="ECO:0000256" key="3">
    <source>
        <dbReference type="ARBA" id="ARBA00023043"/>
    </source>
</evidence>